<feature type="compositionally biased region" description="Pro residues" evidence="1">
    <location>
        <begin position="137"/>
        <end position="164"/>
    </location>
</feature>
<dbReference type="PANTHER" id="PTHR30105">
    <property type="entry name" value="UNCHARACTERIZED YIBQ-RELATED"/>
    <property type="match status" value="1"/>
</dbReference>
<keyword evidence="2" id="KW-0812">Transmembrane</keyword>
<organism evidence="3 4">
    <name type="scientific">Magnetospirillum fulvum MGU-K5</name>
    <dbReference type="NCBI Taxonomy" id="1316936"/>
    <lineage>
        <taxon>Bacteria</taxon>
        <taxon>Pseudomonadati</taxon>
        <taxon>Pseudomonadota</taxon>
        <taxon>Alphaproteobacteria</taxon>
        <taxon>Rhodospirillales</taxon>
        <taxon>Rhodospirillaceae</taxon>
        <taxon>Magnetospirillum</taxon>
    </lineage>
</organism>
<evidence type="ECO:0000313" key="4">
    <source>
        <dbReference type="Proteomes" id="UP000015350"/>
    </source>
</evidence>
<evidence type="ECO:0000256" key="2">
    <source>
        <dbReference type="SAM" id="Phobius"/>
    </source>
</evidence>
<dbReference type="PANTHER" id="PTHR30105:SF2">
    <property type="entry name" value="DIVERGENT POLYSACCHARIDE DEACETYLASE SUPERFAMILY"/>
    <property type="match status" value="1"/>
</dbReference>
<dbReference type="STRING" id="1316936.K678_01651"/>
<dbReference type="CDD" id="cd10936">
    <property type="entry name" value="CE4_DAC2"/>
    <property type="match status" value="1"/>
</dbReference>
<comment type="caution">
    <text evidence="3">The sequence shown here is derived from an EMBL/GenBank/DDBJ whole genome shotgun (WGS) entry which is preliminary data.</text>
</comment>
<feature type="region of interest" description="Disordered" evidence="1">
    <location>
        <begin position="82"/>
        <end position="198"/>
    </location>
</feature>
<dbReference type="Gene3D" id="3.20.20.370">
    <property type="entry name" value="Glycoside hydrolase/deacetylase"/>
    <property type="match status" value="1"/>
</dbReference>
<name>S9SBL2_MAGFU</name>
<protein>
    <submittedName>
        <fullName evidence="3">Skin secretory protein xP2</fullName>
    </submittedName>
</protein>
<dbReference type="EMBL" id="AQPH01000003">
    <property type="protein sequence ID" value="EPY03307.1"/>
    <property type="molecule type" value="Genomic_DNA"/>
</dbReference>
<feature type="compositionally biased region" description="Low complexity" evidence="1">
    <location>
        <begin position="115"/>
        <end position="136"/>
    </location>
</feature>
<dbReference type="Pfam" id="PF04748">
    <property type="entry name" value="Polysacc_deac_2"/>
    <property type="match status" value="1"/>
</dbReference>
<dbReference type="RefSeq" id="WP_021130716.1">
    <property type="nucleotide sequence ID" value="NZ_AQPH01000003.1"/>
</dbReference>
<feature type="compositionally biased region" description="Acidic residues" evidence="1">
    <location>
        <begin position="8"/>
        <end position="18"/>
    </location>
</feature>
<feature type="transmembrane region" description="Helical" evidence="2">
    <location>
        <begin position="39"/>
        <end position="59"/>
    </location>
</feature>
<evidence type="ECO:0000256" key="1">
    <source>
        <dbReference type="SAM" id="MobiDB-lite"/>
    </source>
</evidence>
<dbReference type="Proteomes" id="UP000015350">
    <property type="component" value="Unassembled WGS sequence"/>
</dbReference>
<dbReference type="AlphaFoldDB" id="S9SBL2"/>
<proteinExistence type="predicted"/>
<sequence length="467" mass="47964">MAKRRYDDLDDEDDEEDLSASIRVVAPPPPRRRLNLRPLLTGLLVLGLGGGLGAGIYVLTSYDARALIGLLDIGDTGPRLSLQLPGRSEAPRPAAPSGGGLLTPPGSPTADKGETAPSLSSEEAPAASPPAAGAPPSSAPTAPPPVATPSAAPVPPVVAAPPSVPSRSSAAKADPYAIPPQPAPRTADKPPSFDALPEIKGDLKPLASAPLREMLKKSQAGDLPVPGPDGRQPWQVYARPWADPANRGKVAVVVIDLGLDRVATEAAISRLPPEVTLAFSPYAASLDKWIRKARDHGHEVLMVVPSESVGPDSPDPGPYGLISAATPEANLGRLETVMARGPGAAGLVLLGESFAASPQISGVQAAVREHGLLFVGPGAAAPARTPALARITAIIDRDLFREAIDLRLNQIAVSARVQGRAVAVVQPRPLSFDRLVGWLATLSSNGVVLTPVSALVTPPPPAPAAKP</sequence>
<dbReference type="SUPFAM" id="SSF88713">
    <property type="entry name" value="Glycoside hydrolase/deacetylase"/>
    <property type="match status" value="1"/>
</dbReference>
<keyword evidence="2" id="KW-1133">Transmembrane helix</keyword>
<evidence type="ECO:0000313" key="3">
    <source>
        <dbReference type="EMBL" id="EPY03307.1"/>
    </source>
</evidence>
<reference evidence="3 4" key="1">
    <citation type="submission" date="2013-04" db="EMBL/GenBank/DDBJ databases">
        <authorList>
            <person name="Kuznetsov B."/>
            <person name="Ivanovsky R."/>
        </authorList>
    </citation>
    <scope>NUCLEOTIDE SEQUENCE [LARGE SCALE GENOMIC DNA]</scope>
    <source>
        <strain evidence="3 4">MGU-K5</strain>
    </source>
</reference>
<dbReference type="InterPro" id="IPR006837">
    <property type="entry name" value="Divergent_DAC"/>
</dbReference>
<dbReference type="OrthoDB" id="9784811at2"/>
<dbReference type="eggNOG" id="COG2861">
    <property type="taxonomic scope" value="Bacteria"/>
</dbReference>
<gene>
    <name evidence="3" type="ORF">K678_01651</name>
</gene>
<dbReference type="PATRIC" id="fig|1316936.3.peg.326"/>
<feature type="region of interest" description="Disordered" evidence="1">
    <location>
        <begin position="1"/>
        <end position="29"/>
    </location>
</feature>
<keyword evidence="2" id="KW-0472">Membrane</keyword>
<dbReference type="GO" id="GO:0005975">
    <property type="term" value="P:carbohydrate metabolic process"/>
    <property type="evidence" value="ECO:0007669"/>
    <property type="project" value="InterPro"/>
</dbReference>
<accession>S9SBL2</accession>
<dbReference type="InterPro" id="IPR011330">
    <property type="entry name" value="Glyco_hydro/deAcase_b/a-brl"/>
</dbReference>